<evidence type="ECO:0000313" key="1">
    <source>
        <dbReference type="EMBL" id="NVF10726.1"/>
    </source>
</evidence>
<keyword evidence="2" id="KW-1185">Reference proteome</keyword>
<protein>
    <recommendedName>
        <fullName evidence="3">HAD family hydrolase</fullName>
    </recommendedName>
</protein>
<dbReference type="Proteomes" id="UP000540919">
    <property type="component" value="Unassembled WGS sequence"/>
</dbReference>
<evidence type="ECO:0000313" key="2">
    <source>
        <dbReference type="Proteomes" id="UP000540919"/>
    </source>
</evidence>
<reference evidence="1 2" key="1">
    <citation type="submission" date="2020-06" db="EMBL/GenBank/DDBJ databases">
        <title>Anaerococcus sp. nov., isolated form swine feces.</title>
        <authorList>
            <person name="Yu S."/>
        </authorList>
    </citation>
    <scope>NUCLEOTIDE SEQUENCE [LARGE SCALE GENOMIC DNA]</scope>
    <source>
        <strain evidence="1 2">AGMB00486</strain>
    </source>
</reference>
<sequence>MKMVILIDIDDTIFDFSRCSFEAFSNSLIDLNVKFEKSLYEYFIYR</sequence>
<dbReference type="EMBL" id="JABVBA010000001">
    <property type="protein sequence ID" value="NVF10726.1"/>
    <property type="molecule type" value="Genomic_DNA"/>
</dbReference>
<name>A0ABX2N7R2_9FIRM</name>
<accession>A0ABX2N7R2</accession>
<comment type="caution">
    <text evidence="1">The sequence shown here is derived from an EMBL/GenBank/DDBJ whole genome shotgun (WGS) entry which is preliminary data.</text>
</comment>
<proteinExistence type="predicted"/>
<gene>
    <name evidence="1" type="ORF">HV819_01675</name>
</gene>
<evidence type="ECO:0008006" key="3">
    <source>
        <dbReference type="Google" id="ProtNLM"/>
    </source>
</evidence>
<organism evidence="1 2">
    <name type="scientific">Anaerococcus faecalis</name>
    <dbReference type="NCBI Taxonomy" id="2742993"/>
    <lineage>
        <taxon>Bacteria</taxon>
        <taxon>Bacillati</taxon>
        <taxon>Bacillota</taxon>
        <taxon>Tissierellia</taxon>
        <taxon>Tissierellales</taxon>
        <taxon>Peptoniphilaceae</taxon>
        <taxon>Anaerococcus</taxon>
    </lineage>
</organism>
<dbReference type="RefSeq" id="WP_176269366.1">
    <property type="nucleotide sequence ID" value="NZ_JABVBA010000001.1"/>
</dbReference>